<gene>
    <name evidence="1" type="ORF">EU93_0880</name>
</gene>
<protein>
    <submittedName>
        <fullName evidence="1">Uncharacterized protein</fullName>
    </submittedName>
</protein>
<accession>A0A0A1ZUZ8</accession>
<name>A0A0A1ZUZ8_PROMR</name>
<comment type="caution">
    <text evidence="1">The sequence shown here is derived from an EMBL/GenBank/DDBJ whole genome shotgun (WGS) entry which is preliminary data.</text>
</comment>
<dbReference type="EMBL" id="JNAJ01000011">
    <property type="protein sequence ID" value="KGF92064.1"/>
    <property type="molecule type" value="Genomic_DNA"/>
</dbReference>
<evidence type="ECO:0000313" key="1">
    <source>
        <dbReference type="EMBL" id="KGF92064.1"/>
    </source>
</evidence>
<dbReference type="Proteomes" id="UP000030491">
    <property type="component" value="Unassembled WGS sequence"/>
</dbReference>
<organism evidence="1 2">
    <name type="scientific">Prochlorococcus marinus str. MIT 9116</name>
    <dbReference type="NCBI Taxonomy" id="167544"/>
    <lineage>
        <taxon>Bacteria</taxon>
        <taxon>Bacillati</taxon>
        <taxon>Cyanobacteriota</taxon>
        <taxon>Cyanophyceae</taxon>
        <taxon>Synechococcales</taxon>
        <taxon>Prochlorococcaceae</taxon>
        <taxon>Prochlorococcus</taxon>
    </lineage>
</organism>
<sequence length="38" mass="4639">MHKLELIKIKKKAIMFFSFRFKNSRGSKVIIKKRLLFL</sequence>
<dbReference type="AlphaFoldDB" id="A0A0A1ZUZ8"/>
<evidence type="ECO:0000313" key="2">
    <source>
        <dbReference type="Proteomes" id="UP000030491"/>
    </source>
</evidence>
<reference evidence="2" key="1">
    <citation type="journal article" date="2014" name="Sci. Data">
        <title>Genomes of diverse isolates of the marine cyanobacterium Prochlorococcus.</title>
        <authorList>
            <person name="Biller S."/>
            <person name="Berube P."/>
            <person name="Thompson J."/>
            <person name="Kelly L."/>
            <person name="Roggensack S."/>
            <person name="Awad L."/>
            <person name="Roache-Johnson K."/>
            <person name="Ding H."/>
            <person name="Giovannoni S.J."/>
            <person name="Moore L.R."/>
            <person name="Chisholm S.W."/>
        </authorList>
    </citation>
    <scope>NUCLEOTIDE SEQUENCE [LARGE SCALE GENOMIC DNA]</scope>
</reference>
<proteinExistence type="predicted"/>